<dbReference type="RefSeq" id="WP_092701890.1">
    <property type="nucleotide sequence ID" value="NZ_FNFC01000007.1"/>
</dbReference>
<proteinExistence type="predicted"/>
<gene>
    <name evidence="4" type="ORF">SAMN05216226_10734</name>
</gene>
<accession>A0A1G8VPZ5</accession>
<dbReference type="PANTHER" id="PTHR43420">
    <property type="entry name" value="ACETYLTRANSFERASE"/>
    <property type="match status" value="1"/>
</dbReference>
<protein>
    <submittedName>
        <fullName evidence="4">Acetyltransferase (GNAT) family protein</fullName>
    </submittedName>
</protein>
<dbReference type="PROSITE" id="PS51186">
    <property type="entry name" value="GNAT"/>
    <property type="match status" value="1"/>
</dbReference>
<dbReference type="Pfam" id="PF00583">
    <property type="entry name" value="Acetyltransf_1"/>
    <property type="match status" value="1"/>
</dbReference>
<dbReference type="CDD" id="cd04301">
    <property type="entry name" value="NAT_SF"/>
    <property type="match status" value="1"/>
</dbReference>
<dbReference type="Proteomes" id="UP000198856">
    <property type="component" value="Unassembled WGS sequence"/>
</dbReference>
<evidence type="ECO:0000259" key="3">
    <source>
        <dbReference type="PROSITE" id="PS51186"/>
    </source>
</evidence>
<evidence type="ECO:0000256" key="1">
    <source>
        <dbReference type="ARBA" id="ARBA00022679"/>
    </source>
</evidence>
<dbReference type="Gene3D" id="3.40.630.30">
    <property type="match status" value="1"/>
</dbReference>
<dbReference type="PANTHER" id="PTHR43420:SF44">
    <property type="entry name" value="ACETYLTRANSFERASE YPEA"/>
    <property type="match status" value="1"/>
</dbReference>
<keyword evidence="1 4" id="KW-0808">Transferase</keyword>
<dbReference type="InterPro" id="IPR016181">
    <property type="entry name" value="Acyl_CoA_acyltransferase"/>
</dbReference>
<keyword evidence="5" id="KW-1185">Reference proteome</keyword>
<keyword evidence="2" id="KW-0012">Acyltransferase</keyword>
<evidence type="ECO:0000256" key="2">
    <source>
        <dbReference type="ARBA" id="ARBA00023315"/>
    </source>
</evidence>
<dbReference type="InterPro" id="IPR050680">
    <property type="entry name" value="YpeA/RimI_acetyltransf"/>
</dbReference>
<sequence>MNIVELPAEEPPVRRFVEELWLPYNRELEATVDGFGLAEGVDLVSAEVPFRLDRVDTEGYRLWIAVDGSVDLVEGELAGFIAAEIDEAPTVFDRPDRLFICDIYVEESYRGTGLSETLFDRLREWAREAGCTQFSLDPHVDNDRAIAFYEKLGFETTQQYMLAEV</sequence>
<feature type="domain" description="N-acetyltransferase" evidence="3">
    <location>
        <begin position="1"/>
        <end position="165"/>
    </location>
</feature>
<dbReference type="SUPFAM" id="SSF55729">
    <property type="entry name" value="Acyl-CoA N-acyltransferases (Nat)"/>
    <property type="match status" value="1"/>
</dbReference>
<evidence type="ECO:0000313" key="4">
    <source>
        <dbReference type="EMBL" id="SDJ67270.1"/>
    </source>
</evidence>
<organism evidence="4 5">
    <name type="scientific">Halovenus aranensis</name>
    <dbReference type="NCBI Taxonomy" id="890420"/>
    <lineage>
        <taxon>Archaea</taxon>
        <taxon>Methanobacteriati</taxon>
        <taxon>Methanobacteriota</taxon>
        <taxon>Stenosarchaea group</taxon>
        <taxon>Halobacteria</taxon>
        <taxon>Halobacteriales</taxon>
        <taxon>Haloarculaceae</taxon>
        <taxon>Halovenus</taxon>
    </lineage>
</organism>
<dbReference type="STRING" id="890420.SAMN05216226_10734"/>
<dbReference type="AlphaFoldDB" id="A0A1G8VPZ5"/>
<dbReference type="InterPro" id="IPR000182">
    <property type="entry name" value="GNAT_dom"/>
</dbReference>
<dbReference type="OrthoDB" id="125295at2157"/>
<reference evidence="4 5" key="1">
    <citation type="submission" date="2016-10" db="EMBL/GenBank/DDBJ databases">
        <authorList>
            <person name="de Groot N.N."/>
        </authorList>
    </citation>
    <scope>NUCLEOTIDE SEQUENCE [LARGE SCALE GENOMIC DNA]</scope>
    <source>
        <strain evidence="4 5">IBRC-M10015</strain>
    </source>
</reference>
<dbReference type="GO" id="GO:0016747">
    <property type="term" value="F:acyltransferase activity, transferring groups other than amino-acyl groups"/>
    <property type="evidence" value="ECO:0007669"/>
    <property type="project" value="InterPro"/>
</dbReference>
<evidence type="ECO:0000313" key="5">
    <source>
        <dbReference type="Proteomes" id="UP000198856"/>
    </source>
</evidence>
<name>A0A1G8VPZ5_9EURY</name>
<dbReference type="EMBL" id="FNFC01000007">
    <property type="protein sequence ID" value="SDJ67270.1"/>
    <property type="molecule type" value="Genomic_DNA"/>
</dbReference>